<protein>
    <submittedName>
        <fullName evidence="2">Putative secreted protein</fullName>
    </submittedName>
</protein>
<feature type="chain" id="PRO_5014928236" evidence="1">
    <location>
        <begin position="23"/>
        <end position="75"/>
    </location>
</feature>
<organism evidence="2">
    <name type="scientific">Anopheles darlingi</name>
    <name type="common">Mosquito</name>
    <dbReference type="NCBI Taxonomy" id="43151"/>
    <lineage>
        <taxon>Eukaryota</taxon>
        <taxon>Metazoa</taxon>
        <taxon>Ecdysozoa</taxon>
        <taxon>Arthropoda</taxon>
        <taxon>Hexapoda</taxon>
        <taxon>Insecta</taxon>
        <taxon>Pterygota</taxon>
        <taxon>Neoptera</taxon>
        <taxon>Endopterygota</taxon>
        <taxon>Diptera</taxon>
        <taxon>Nematocera</taxon>
        <taxon>Culicoidea</taxon>
        <taxon>Culicidae</taxon>
        <taxon>Anophelinae</taxon>
        <taxon>Anopheles</taxon>
    </lineage>
</organism>
<sequence length="75" mass="8438">MMVVWMMMMMLMLMLICEETVSHVLATACPCSLRSFVARLLGRVLTILVVVSRFERSGRATLRLLLTLQGCCRSG</sequence>
<evidence type="ECO:0000256" key="1">
    <source>
        <dbReference type="SAM" id="SignalP"/>
    </source>
</evidence>
<keyword evidence="1" id="KW-0732">Signal</keyword>
<feature type="signal peptide" evidence="1">
    <location>
        <begin position="1"/>
        <end position="22"/>
    </location>
</feature>
<evidence type="ECO:0000313" key="2">
    <source>
        <dbReference type="EMBL" id="MBW76300.1"/>
    </source>
</evidence>
<name>A0A2M4DFD3_ANODA</name>
<accession>A0A2M4DFD3</accession>
<dbReference type="AlphaFoldDB" id="A0A2M4DFD3"/>
<reference evidence="2" key="1">
    <citation type="submission" date="2018-01" db="EMBL/GenBank/DDBJ databases">
        <title>An insight into the sialome of Amazonian anophelines.</title>
        <authorList>
            <person name="Ribeiro J.M."/>
            <person name="Scarpassa V."/>
            <person name="Calvo E."/>
        </authorList>
    </citation>
    <scope>NUCLEOTIDE SEQUENCE</scope>
</reference>
<dbReference type="EMBL" id="GGFL01012122">
    <property type="protein sequence ID" value="MBW76300.1"/>
    <property type="molecule type" value="Transcribed_RNA"/>
</dbReference>
<proteinExistence type="predicted"/>